<organism evidence="1 2">
    <name type="scientific">Lynx canadensis</name>
    <name type="common">Canada lynx</name>
    <name type="synonym">Felis canadensis</name>
    <dbReference type="NCBI Taxonomy" id="61383"/>
    <lineage>
        <taxon>Eukaryota</taxon>
        <taxon>Metazoa</taxon>
        <taxon>Chordata</taxon>
        <taxon>Craniata</taxon>
        <taxon>Vertebrata</taxon>
        <taxon>Euteleostomi</taxon>
        <taxon>Mammalia</taxon>
        <taxon>Eutheria</taxon>
        <taxon>Laurasiatheria</taxon>
        <taxon>Carnivora</taxon>
        <taxon>Feliformia</taxon>
        <taxon>Felidae</taxon>
        <taxon>Felinae</taxon>
        <taxon>Lynx</taxon>
    </lineage>
</organism>
<reference evidence="1" key="2">
    <citation type="submission" date="2025-09" db="UniProtKB">
        <authorList>
            <consortium name="Ensembl"/>
        </authorList>
    </citation>
    <scope>IDENTIFICATION</scope>
</reference>
<evidence type="ECO:0000313" key="2">
    <source>
        <dbReference type="Proteomes" id="UP000472241"/>
    </source>
</evidence>
<protein>
    <recommendedName>
        <fullName evidence="3">Secreted protein</fullName>
    </recommendedName>
</protein>
<name>A0A667FLM5_LYNCA</name>
<proteinExistence type="predicted"/>
<reference evidence="1" key="1">
    <citation type="submission" date="2025-08" db="UniProtKB">
        <authorList>
            <consortium name="Ensembl"/>
        </authorList>
    </citation>
    <scope>IDENTIFICATION</scope>
</reference>
<accession>A0A667FLM5</accession>
<evidence type="ECO:0008006" key="3">
    <source>
        <dbReference type="Google" id="ProtNLM"/>
    </source>
</evidence>
<keyword evidence="2" id="KW-1185">Reference proteome</keyword>
<dbReference type="AlphaFoldDB" id="A0A667FLM5"/>
<sequence>MCTFQGPRLAFMLLIHSIFTIHTHSQLYLLYIKNEVTKICCYVLKFKSLFEKPPDWYLHYIMIHADEPPNQAI</sequence>
<dbReference type="Ensembl" id="ENSLCNT00005003477.1">
    <property type="protein sequence ID" value="ENSLCNP00005003041.1"/>
    <property type="gene ID" value="ENSLCNG00005002168.1"/>
</dbReference>
<dbReference type="Proteomes" id="UP000472241">
    <property type="component" value="Unplaced"/>
</dbReference>
<evidence type="ECO:0000313" key="1">
    <source>
        <dbReference type="Ensembl" id="ENSLCNP00005003041.1"/>
    </source>
</evidence>